<accession>A0A4C1WIH7</accession>
<name>A0A4C1WIH7_EUMVA</name>
<dbReference type="AlphaFoldDB" id="A0A4C1WIH7"/>
<dbReference type="EMBL" id="BGZK01000555">
    <property type="protein sequence ID" value="GBP49947.1"/>
    <property type="molecule type" value="Genomic_DNA"/>
</dbReference>
<dbReference type="Proteomes" id="UP000299102">
    <property type="component" value="Unassembled WGS sequence"/>
</dbReference>
<keyword evidence="2" id="KW-1185">Reference proteome</keyword>
<sequence length="106" mass="11984">MIYDSDTWFLRARLDLAETISHHLCRPPGRSRPNTARARRPCFVETRINFHEARRKGRAPIFSVAGRRSAISILVKFYGTCPAPRPRAPPATLALLASGRLWKTAD</sequence>
<protein>
    <submittedName>
        <fullName evidence="1">Uncharacterized protein</fullName>
    </submittedName>
</protein>
<evidence type="ECO:0000313" key="2">
    <source>
        <dbReference type="Proteomes" id="UP000299102"/>
    </source>
</evidence>
<gene>
    <name evidence="1" type="ORF">EVAR_37030_1</name>
</gene>
<organism evidence="1 2">
    <name type="scientific">Eumeta variegata</name>
    <name type="common">Bagworm moth</name>
    <name type="synonym">Eumeta japonica</name>
    <dbReference type="NCBI Taxonomy" id="151549"/>
    <lineage>
        <taxon>Eukaryota</taxon>
        <taxon>Metazoa</taxon>
        <taxon>Ecdysozoa</taxon>
        <taxon>Arthropoda</taxon>
        <taxon>Hexapoda</taxon>
        <taxon>Insecta</taxon>
        <taxon>Pterygota</taxon>
        <taxon>Neoptera</taxon>
        <taxon>Endopterygota</taxon>
        <taxon>Lepidoptera</taxon>
        <taxon>Glossata</taxon>
        <taxon>Ditrysia</taxon>
        <taxon>Tineoidea</taxon>
        <taxon>Psychidae</taxon>
        <taxon>Oiketicinae</taxon>
        <taxon>Eumeta</taxon>
    </lineage>
</organism>
<proteinExistence type="predicted"/>
<reference evidence="1 2" key="1">
    <citation type="journal article" date="2019" name="Commun. Biol.">
        <title>The bagworm genome reveals a unique fibroin gene that provides high tensile strength.</title>
        <authorList>
            <person name="Kono N."/>
            <person name="Nakamura H."/>
            <person name="Ohtoshi R."/>
            <person name="Tomita M."/>
            <person name="Numata K."/>
            <person name="Arakawa K."/>
        </authorList>
    </citation>
    <scope>NUCLEOTIDE SEQUENCE [LARGE SCALE GENOMIC DNA]</scope>
</reference>
<evidence type="ECO:0000313" key="1">
    <source>
        <dbReference type="EMBL" id="GBP49947.1"/>
    </source>
</evidence>
<comment type="caution">
    <text evidence="1">The sequence shown here is derived from an EMBL/GenBank/DDBJ whole genome shotgun (WGS) entry which is preliminary data.</text>
</comment>